<dbReference type="RefSeq" id="WP_220160910.1">
    <property type="nucleotide sequence ID" value="NZ_CP080507.1"/>
</dbReference>
<feature type="region of interest" description="Disordered" evidence="11">
    <location>
        <begin position="37"/>
        <end position="67"/>
    </location>
</feature>
<evidence type="ECO:0000256" key="8">
    <source>
        <dbReference type="ARBA" id="ARBA00023065"/>
    </source>
</evidence>
<gene>
    <name evidence="13" type="ORF">K0B96_10785</name>
</gene>
<evidence type="ECO:0000256" key="9">
    <source>
        <dbReference type="ARBA" id="ARBA00023136"/>
    </source>
</evidence>
<dbReference type="Gene3D" id="2.170.130.10">
    <property type="entry name" value="TonB-dependent receptor, plug domain"/>
    <property type="match status" value="1"/>
</dbReference>
<evidence type="ECO:0000256" key="7">
    <source>
        <dbReference type="ARBA" id="ARBA00023004"/>
    </source>
</evidence>
<comment type="subcellular location">
    <subcellularLocation>
        <location evidence="1">Cell outer membrane</location>
        <topology evidence="1">Multi-pass membrane protein</topology>
    </subcellularLocation>
</comment>
<keyword evidence="8" id="KW-0406">Ion transport</keyword>
<evidence type="ECO:0000256" key="6">
    <source>
        <dbReference type="ARBA" id="ARBA00022729"/>
    </source>
</evidence>
<dbReference type="InterPro" id="IPR037066">
    <property type="entry name" value="Plug_dom_sf"/>
</dbReference>
<keyword evidence="9" id="KW-0472">Membrane</keyword>
<keyword evidence="6 12" id="KW-0732">Signal</keyword>
<evidence type="ECO:0000256" key="2">
    <source>
        <dbReference type="ARBA" id="ARBA00022448"/>
    </source>
</evidence>
<sequence>MTPQPSLRFLGRLVLIPVCLATAAVSIAVAQDAAAPAHDEHPPVTPLPTAVPPPVASSAEQSEQHRDEIEVLSPFEVVSDTKGYFASNTMSGTRLNTKIEDLASSISVVTKEQMDDFAMIDINDIFLYTGNTEGSGTYTDVTVDRNGQVTDNSQGNPNGANRVRGIASANISYGNFEMMGRTPIDPLIVDGIEVSRGPNANVFGLGNPSGTVNQVPIAANLSRTKVKTQLRADSYDGWRATFDINQVILKGKLAIRINGADQHDGFLRKPSGFDTKRLDAMIKWRPFKSTTLSASYLRYYGVGNRPNNTTPRDYVSAWVQAGRPGWDPVTQTYTLNGQTYGANPAYNATTNPNVPTTIAGSNLPITDVNLPNFFSRSGGAFQRSNIFVDGSGITYWTAPISTTGNSPAANSGTVRLMGPSPSLLFPSTVAGRFDNQPLFTTTPTTSSQELYDWSRINLSSIDQFGDRTDTYLVQLDQILLNTERHRLAASAALFLEDAERYRSTPASNSGTSGQTGQLWVDVNTRNLDGTANPNFGRPFIGVLEPRTTLSPAKWETYRGQLAYTLDLTHETTWLKWLGLHQMSAYADYKYRINRQYAYRDVMTSDTAWSAVGVGGIVPNYARANQSSIAGGPQAGPNIMRGFYRYYVGDANGTNVDYAPHSYNYGTYPFVWGNTGSWHYDPITLGQLPTTDGTGGTANLKQIIKTPGFVIQSHFLQDKVVTTFGARLDKVYSKNGATPQRFLTGADAAAAGVPDNTVFDYDRINSWQPDWRTSSGRTQTAGVVVRAFRDFDFVRRWQSGGGAKGFFGEVLQGLSFTYNQSDNFIPAPPAVDLKLQPLPNTTGKGKDYGFWLNMLDGKLVVRVNKYENTQFNARDGDANTIAQRVLRHDIDAGQSDGFKLYTQATNWVTALNPSWTPDQVEAEVFKEIKLDPARYAALVDNYRNGTLAATNDITGKGVEIEINYNPTNFWTVAFNANETKAVNTNVSGAIQDYLDERLPLWTTIQDPRFATLPDGSANRLWWTNTTYGGSQTAAANYASFVDAPYSVIRETLGKSQPAVRRYGFKLSTNLQLEGITDNAIAKKFSIGGAVRWEDKGAIGYYGQNYQQALANNQPITHLDADNPIWDGAHFYFDAFLGYKTKIFNKYGVAIRFNVRNLQEAGGLKPIRAFPDGTPSAYRIVDPRQFILTTTFEL</sequence>
<accession>A0A8F9TRS6</accession>
<evidence type="ECO:0000256" key="5">
    <source>
        <dbReference type="ARBA" id="ARBA00022692"/>
    </source>
</evidence>
<keyword evidence="2" id="KW-0813">Transport</keyword>
<dbReference type="AlphaFoldDB" id="A0A8F9TRS6"/>
<dbReference type="InterPro" id="IPR036942">
    <property type="entry name" value="Beta-barrel_TonB_sf"/>
</dbReference>
<feature type="compositionally biased region" description="Pro residues" evidence="11">
    <location>
        <begin position="43"/>
        <end position="55"/>
    </location>
</feature>
<keyword evidence="13" id="KW-0675">Receptor</keyword>
<keyword evidence="10" id="KW-0998">Cell outer membrane</keyword>
<evidence type="ECO:0000256" key="11">
    <source>
        <dbReference type="SAM" id="MobiDB-lite"/>
    </source>
</evidence>
<dbReference type="InterPro" id="IPR039426">
    <property type="entry name" value="TonB-dep_rcpt-like"/>
</dbReference>
<reference evidence="13" key="1">
    <citation type="submission" date="2021-08" db="EMBL/GenBank/DDBJ databases">
        <title>Genome of a novel bacterium of the phylum Verrucomicrobia, Oleiharenicola sp. KSB-15.</title>
        <authorList>
            <person name="Chung J.-H."/>
            <person name="Ahn J.-H."/>
            <person name="Yoon Y."/>
            <person name="Kim D.-Y."/>
            <person name="An S.-H."/>
            <person name="Park I."/>
            <person name="Yeon J."/>
        </authorList>
    </citation>
    <scope>NUCLEOTIDE SEQUENCE</scope>
    <source>
        <strain evidence="13">KSB-15</strain>
    </source>
</reference>
<keyword evidence="3" id="KW-1134">Transmembrane beta strand</keyword>
<evidence type="ECO:0000256" key="3">
    <source>
        <dbReference type="ARBA" id="ARBA00022452"/>
    </source>
</evidence>
<dbReference type="PANTHER" id="PTHR32552">
    <property type="entry name" value="FERRICHROME IRON RECEPTOR-RELATED"/>
    <property type="match status" value="1"/>
</dbReference>
<keyword evidence="7" id="KW-0408">Iron</keyword>
<evidence type="ECO:0000256" key="4">
    <source>
        <dbReference type="ARBA" id="ARBA00022496"/>
    </source>
</evidence>
<feature type="signal peptide" evidence="12">
    <location>
        <begin position="1"/>
        <end position="30"/>
    </location>
</feature>
<evidence type="ECO:0000313" key="14">
    <source>
        <dbReference type="Proteomes" id="UP000825051"/>
    </source>
</evidence>
<dbReference type="EMBL" id="CP080507">
    <property type="protein sequence ID" value="QYM77806.1"/>
    <property type="molecule type" value="Genomic_DNA"/>
</dbReference>
<proteinExistence type="predicted"/>
<name>A0A8F9TRS6_9BACT</name>
<keyword evidence="5" id="KW-0812">Transmembrane</keyword>
<dbReference type="SUPFAM" id="SSF56935">
    <property type="entry name" value="Porins"/>
    <property type="match status" value="2"/>
</dbReference>
<dbReference type="Proteomes" id="UP000825051">
    <property type="component" value="Chromosome"/>
</dbReference>
<organism evidence="13 14">
    <name type="scientific">Horticoccus luteus</name>
    <dbReference type="NCBI Taxonomy" id="2862869"/>
    <lineage>
        <taxon>Bacteria</taxon>
        <taxon>Pseudomonadati</taxon>
        <taxon>Verrucomicrobiota</taxon>
        <taxon>Opitutia</taxon>
        <taxon>Opitutales</taxon>
        <taxon>Opitutaceae</taxon>
        <taxon>Horticoccus</taxon>
    </lineage>
</organism>
<dbReference type="PANTHER" id="PTHR32552:SF68">
    <property type="entry name" value="FERRICHROME OUTER MEMBRANE TRANSPORTER_PHAGE RECEPTOR"/>
    <property type="match status" value="1"/>
</dbReference>
<evidence type="ECO:0000313" key="13">
    <source>
        <dbReference type="EMBL" id="QYM77806.1"/>
    </source>
</evidence>
<keyword evidence="14" id="KW-1185">Reference proteome</keyword>
<evidence type="ECO:0000256" key="10">
    <source>
        <dbReference type="ARBA" id="ARBA00023237"/>
    </source>
</evidence>
<feature type="chain" id="PRO_5034038051" evidence="12">
    <location>
        <begin position="31"/>
        <end position="1192"/>
    </location>
</feature>
<keyword evidence="4" id="KW-0410">Iron transport</keyword>
<dbReference type="KEGG" id="ole:K0B96_10785"/>
<dbReference type="GO" id="GO:0009279">
    <property type="term" value="C:cell outer membrane"/>
    <property type="evidence" value="ECO:0007669"/>
    <property type="project" value="UniProtKB-SubCell"/>
</dbReference>
<evidence type="ECO:0000256" key="1">
    <source>
        <dbReference type="ARBA" id="ARBA00004571"/>
    </source>
</evidence>
<dbReference type="GO" id="GO:0015344">
    <property type="term" value="F:siderophore uptake transmembrane transporter activity"/>
    <property type="evidence" value="ECO:0007669"/>
    <property type="project" value="TreeGrafter"/>
</dbReference>
<protein>
    <submittedName>
        <fullName evidence="13">TonB-dependent receptor</fullName>
    </submittedName>
</protein>
<dbReference type="Gene3D" id="2.40.170.20">
    <property type="entry name" value="TonB-dependent receptor, beta-barrel domain"/>
    <property type="match status" value="1"/>
</dbReference>
<evidence type="ECO:0000256" key="12">
    <source>
        <dbReference type="SAM" id="SignalP"/>
    </source>
</evidence>